<sequence length="62" mass="7125">MITNEQRAHEIAIALMAKKADLNNPIAAYHDYINYLLPILKEFDKDFPMGIKEHLDNSSSNH</sequence>
<proteinExistence type="predicted"/>
<evidence type="ECO:0008006" key="3">
    <source>
        <dbReference type="Google" id="ProtNLM"/>
    </source>
</evidence>
<organism evidence="1 2">
    <name type="scientific">Limosilactobacillus alvi</name>
    <dbReference type="NCBI Taxonomy" id="990412"/>
    <lineage>
        <taxon>Bacteria</taxon>
        <taxon>Bacillati</taxon>
        <taxon>Bacillota</taxon>
        <taxon>Bacilli</taxon>
        <taxon>Lactobacillales</taxon>
        <taxon>Lactobacillaceae</taxon>
        <taxon>Limosilactobacillus</taxon>
    </lineage>
</organism>
<dbReference type="RefSeq" id="WP_204777025.1">
    <property type="nucleotide sequence ID" value="NZ_JACJJQ010000051.1"/>
</dbReference>
<comment type="caution">
    <text evidence="1">The sequence shown here is derived from an EMBL/GenBank/DDBJ whole genome shotgun (WGS) entry which is preliminary data.</text>
</comment>
<keyword evidence="2" id="KW-1185">Reference proteome</keyword>
<dbReference type="Proteomes" id="UP000776629">
    <property type="component" value="Unassembled WGS sequence"/>
</dbReference>
<accession>A0ABS2EQL1</accession>
<gene>
    <name evidence="1" type="ORF">H5993_08455</name>
</gene>
<dbReference type="EMBL" id="JACJJQ010000051">
    <property type="protein sequence ID" value="MBM6754787.1"/>
    <property type="molecule type" value="Genomic_DNA"/>
</dbReference>
<reference evidence="1 2" key="1">
    <citation type="journal article" date="2021" name="Sci. Rep.">
        <title>The distribution of antibiotic resistance genes in chicken gut microbiota commensals.</title>
        <authorList>
            <person name="Juricova H."/>
            <person name="Matiasovicova J."/>
            <person name="Kubasova T."/>
            <person name="Cejkova D."/>
            <person name="Rychlik I."/>
        </authorList>
    </citation>
    <scope>NUCLEOTIDE SEQUENCE [LARGE SCALE GENOMIC DNA]</scope>
    <source>
        <strain evidence="1 2">An810</strain>
    </source>
</reference>
<evidence type="ECO:0000313" key="2">
    <source>
        <dbReference type="Proteomes" id="UP000776629"/>
    </source>
</evidence>
<name>A0ABS2EQL1_9LACO</name>
<evidence type="ECO:0000313" key="1">
    <source>
        <dbReference type="EMBL" id="MBM6754787.1"/>
    </source>
</evidence>
<protein>
    <recommendedName>
        <fullName evidence="3">Transposase</fullName>
    </recommendedName>
</protein>